<reference evidence="2 3" key="1">
    <citation type="journal article" date="2016" name="Nat. Commun.">
        <title>Thousands of microbial genomes shed light on interconnected biogeochemical processes in an aquifer system.</title>
        <authorList>
            <person name="Anantharaman K."/>
            <person name="Brown C.T."/>
            <person name="Hug L.A."/>
            <person name="Sharon I."/>
            <person name="Castelle C.J."/>
            <person name="Probst A.J."/>
            <person name="Thomas B.C."/>
            <person name="Singh A."/>
            <person name="Wilkins M.J."/>
            <person name="Karaoz U."/>
            <person name="Brodie E.L."/>
            <person name="Williams K.H."/>
            <person name="Hubbard S.S."/>
            <person name="Banfield J.F."/>
        </authorList>
    </citation>
    <scope>NUCLEOTIDE SEQUENCE [LARGE SCALE GENOMIC DNA]</scope>
</reference>
<feature type="compositionally biased region" description="Basic and acidic residues" evidence="1">
    <location>
        <begin position="257"/>
        <end position="271"/>
    </location>
</feature>
<evidence type="ECO:0000313" key="3">
    <source>
        <dbReference type="Proteomes" id="UP000178448"/>
    </source>
</evidence>
<feature type="region of interest" description="Disordered" evidence="1">
    <location>
        <begin position="238"/>
        <end position="295"/>
    </location>
</feature>
<proteinExistence type="predicted"/>
<protein>
    <submittedName>
        <fullName evidence="2">Uncharacterized protein</fullName>
    </submittedName>
</protein>
<comment type="caution">
    <text evidence="2">The sequence shown here is derived from an EMBL/GenBank/DDBJ whole genome shotgun (WGS) entry which is preliminary data.</text>
</comment>
<name>A0A1F5YVK6_9BACT</name>
<sequence length="779" mass="84618">MECGGPGANDGCSVDRGLYSIVYNEIAEEVASQVPELTRRDRSLEVKRRFRDRHYEPDMKYRARELSGKTEYEGPEFTVNDDGEIYYPTAGRTLNELFERQKQYRPESYSPAEHQTALLVQREIVRGTESGTSEVSHISYFRSGEGEERIRDVFTLSWDGRKGRTRVTNIAPDGNHHTVREAQTVMRSMFSGYREVNPQPEIFVFARIADFPKAQPDTVRKTTELSAGYISTRIVAGTKADQEQPQPVKTAADPENENIRSDTYGIRDTDGISHIPTLGRSEPADSKPEQILKQPEVIRDNRPDISIAANTDAGGQVRFVSVWETVFPYLTVAGGKPDTDTGQRPAETMKEISNTDRPNPDGTGLPEYVSAEGDIIPGAGDALMTSIMVKLATFVPESPVSILIIRHMSAGQTDNGEIRNPNPETGGRPDDQVAEILGPELPDPAIRIAESPAQTEPELYPAENTAGQLLIVAMEINTGSAGIPEELVGSVLSESTQPDTDETEPKPVAGFSGGEGRTLIHMSENPDALRESGSLRVDVMLETVNNLVLAYFEKKNGESNDPVAGRQIHEPDHDHQYLAGGDNPAYQIADRLTGLPEKESLIWLGILIAAEGMVGDGDSGSGIYIEFPTTGIARDETIISEPGPSSLLMTDAGEQQLQTEVKTELLSVMFGLFVTMLLKRPDGGDNPVSTGQQGGSDMGQRKVYPVTAAAEADLGETPGVWLILSIIWHLTMLREGGFGMSGANQNPSGTVLLPAAGPAQLPVSGDVFPGIMPELFTGN</sequence>
<evidence type="ECO:0000256" key="1">
    <source>
        <dbReference type="SAM" id="MobiDB-lite"/>
    </source>
</evidence>
<dbReference type="AlphaFoldDB" id="A0A1F5YVK6"/>
<feature type="region of interest" description="Disordered" evidence="1">
    <location>
        <begin position="412"/>
        <end position="436"/>
    </location>
</feature>
<feature type="compositionally biased region" description="Basic and acidic residues" evidence="1">
    <location>
        <begin position="282"/>
        <end position="295"/>
    </location>
</feature>
<evidence type="ECO:0000313" key="2">
    <source>
        <dbReference type="EMBL" id="OGG04145.1"/>
    </source>
</evidence>
<organism evidence="2 3">
    <name type="scientific">Candidatus Gottesmanbacteria bacterium RBG_16_52_11</name>
    <dbReference type="NCBI Taxonomy" id="1798374"/>
    <lineage>
        <taxon>Bacteria</taxon>
        <taxon>Candidatus Gottesmaniibacteriota</taxon>
    </lineage>
</organism>
<gene>
    <name evidence="2" type="ORF">A2Z33_03215</name>
</gene>
<feature type="region of interest" description="Disordered" evidence="1">
    <location>
        <begin position="493"/>
        <end position="515"/>
    </location>
</feature>
<dbReference type="Proteomes" id="UP000178448">
    <property type="component" value="Unassembled WGS sequence"/>
</dbReference>
<accession>A0A1F5YVK6</accession>
<dbReference type="STRING" id="1798374.A2Z33_03215"/>
<dbReference type="EMBL" id="MFJD01000004">
    <property type="protein sequence ID" value="OGG04145.1"/>
    <property type="molecule type" value="Genomic_DNA"/>
</dbReference>